<accession>A0AAP8U485</accession>
<gene>
    <name evidence="2" type="ORF">C4A77_17285</name>
</gene>
<dbReference type="Proteomes" id="UP000239759">
    <property type="component" value="Unassembled WGS sequence"/>
</dbReference>
<comment type="caution">
    <text evidence="2">The sequence shown here is derived from an EMBL/GenBank/DDBJ whole genome shotgun (WGS) entry which is preliminary data.</text>
</comment>
<dbReference type="EMBL" id="PRKQ01000023">
    <property type="protein sequence ID" value="PPA93599.1"/>
    <property type="molecule type" value="Genomic_DNA"/>
</dbReference>
<evidence type="ECO:0000313" key="3">
    <source>
        <dbReference type="Proteomes" id="UP000239759"/>
    </source>
</evidence>
<protein>
    <recommendedName>
        <fullName evidence="1">GerMN domain-containing protein</fullName>
    </recommendedName>
</protein>
<dbReference type="AlphaFoldDB" id="A0AAP8U485"/>
<proteinExistence type="predicted"/>
<evidence type="ECO:0000313" key="2">
    <source>
        <dbReference type="EMBL" id="PPA93599.1"/>
    </source>
</evidence>
<name>A0AAP8U485_BRELA</name>
<evidence type="ECO:0000259" key="1">
    <source>
        <dbReference type="Pfam" id="PF10646"/>
    </source>
</evidence>
<organism evidence="2 3">
    <name type="scientific">Brevibacillus laterosporus</name>
    <name type="common">Bacillus laterosporus</name>
    <dbReference type="NCBI Taxonomy" id="1465"/>
    <lineage>
        <taxon>Bacteria</taxon>
        <taxon>Bacillati</taxon>
        <taxon>Bacillota</taxon>
        <taxon>Bacilli</taxon>
        <taxon>Bacillales</taxon>
        <taxon>Paenibacillaceae</taxon>
        <taxon>Brevibacillus</taxon>
    </lineage>
</organism>
<dbReference type="InterPro" id="IPR019606">
    <property type="entry name" value="GerMN"/>
</dbReference>
<feature type="domain" description="GerMN" evidence="1">
    <location>
        <begin position="21"/>
        <end position="74"/>
    </location>
</feature>
<reference evidence="2 3" key="1">
    <citation type="submission" date="2018-02" db="EMBL/GenBank/DDBJ databases">
        <title>Comparative analysis of genomes of three Brevibacillus laterosporus strains producers of potent antimicrobials isolated from silage.</title>
        <authorList>
            <person name="Kojic M."/>
            <person name="Miljkovic M."/>
            <person name="Studholme D."/>
            <person name="Filipic B."/>
        </authorList>
    </citation>
    <scope>NUCLEOTIDE SEQUENCE [LARGE SCALE GENOMIC DNA]</scope>
    <source>
        <strain evidence="2 3">BGSP11</strain>
    </source>
</reference>
<sequence length="93" mass="10575">MIVKNLNGLDRTIKIDIPNDANSTKEKVSFVLHELLSGNYESDEVFSEIPEGTDINNLAFDGEKLTIDLNQEFQDNLTNNHNVKKVRNKKCLL</sequence>
<dbReference type="Pfam" id="PF10646">
    <property type="entry name" value="Germane"/>
    <property type="match status" value="1"/>
</dbReference>